<accession>A0ABD2YUR4</accession>
<dbReference type="AlphaFoldDB" id="A0ABD2YUR4"/>
<name>A0ABD2YUR4_9GENT</name>
<evidence type="ECO:0000313" key="1">
    <source>
        <dbReference type="EMBL" id="KAL3509962.1"/>
    </source>
</evidence>
<gene>
    <name evidence="1" type="ORF">ACH5RR_029363</name>
</gene>
<evidence type="ECO:0008006" key="3">
    <source>
        <dbReference type="Google" id="ProtNLM"/>
    </source>
</evidence>
<sequence length="108" mass="12822">MLYTWKSDFDIGLQHDLNSFSQPMNSENSPLWYDTMKEEMNSMAKNVWVLIPFPIRVSTVGCKWVFDTRRDSFGNIEQYIAKFVAKSFTQKKAFDYHETFLQVFKKNS</sequence>
<evidence type="ECO:0000313" key="2">
    <source>
        <dbReference type="Proteomes" id="UP001630127"/>
    </source>
</evidence>
<dbReference type="Proteomes" id="UP001630127">
    <property type="component" value="Unassembled WGS sequence"/>
</dbReference>
<organism evidence="1 2">
    <name type="scientific">Cinchona calisaya</name>
    <dbReference type="NCBI Taxonomy" id="153742"/>
    <lineage>
        <taxon>Eukaryota</taxon>
        <taxon>Viridiplantae</taxon>
        <taxon>Streptophyta</taxon>
        <taxon>Embryophyta</taxon>
        <taxon>Tracheophyta</taxon>
        <taxon>Spermatophyta</taxon>
        <taxon>Magnoliopsida</taxon>
        <taxon>eudicotyledons</taxon>
        <taxon>Gunneridae</taxon>
        <taxon>Pentapetalae</taxon>
        <taxon>asterids</taxon>
        <taxon>lamiids</taxon>
        <taxon>Gentianales</taxon>
        <taxon>Rubiaceae</taxon>
        <taxon>Cinchonoideae</taxon>
        <taxon>Cinchoneae</taxon>
        <taxon>Cinchona</taxon>
    </lineage>
</organism>
<dbReference type="EMBL" id="JBJUIK010000012">
    <property type="protein sequence ID" value="KAL3509962.1"/>
    <property type="molecule type" value="Genomic_DNA"/>
</dbReference>
<proteinExistence type="predicted"/>
<comment type="caution">
    <text evidence="1">The sequence shown here is derived from an EMBL/GenBank/DDBJ whole genome shotgun (WGS) entry which is preliminary data.</text>
</comment>
<protein>
    <recommendedName>
        <fullName evidence="3">Reverse transcriptase</fullName>
    </recommendedName>
</protein>
<reference evidence="1 2" key="1">
    <citation type="submission" date="2024-11" db="EMBL/GenBank/DDBJ databases">
        <title>A near-complete genome assembly of Cinchona calisaya.</title>
        <authorList>
            <person name="Lian D.C."/>
            <person name="Zhao X.W."/>
            <person name="Wei L."/>
        </authorList>
    </citation>
    <scope>NUCLEOTIDE SEQUENCE [LARGE SCALE GENOMIC DNA]</scope>
    <source>
        <tissue evidence="1">Nenye</tissue>
    </source>
</reference>
<keyword evidence="2" id="KW-1185">Reference proteome</keyword>